<accession>A0ABR2ETN2</accession>
<keyword evidence="3" id="KW-1185">Reference proteome</keyword>
<keyword evidence="1" id="KW-0812">Transmembrane</keyword>
<keyword evidence="1" id="KW-1133">Transmembrane helix</keyword>
<evidence type="ECO:0000313" key="3">
    <source>
        <dbReference type="Proteomes" id="UP001472677"/>
    </source>
</evidence>
<organism evidence="2 3">
    <name type="scientific">Hibiscus sabdariffa</name>
    <name type="common">roselle</name>
    <dbReference type="NCBI Taxonomy" id="183260"/>
    <lineage>
        <taxon>Eukaryota</taxon>
        <taxon>Viridiplantae</taxon>
        <taxon>Streptophyta</taxon>
        <taxon>Embryophyta</taxon>
        <taxon>Tracheophyta</taxon>
        <taxon>Spermatophyta</taxon>
        <taxon>Magnoliopsida</taxon>
        <taxon>eudicotyledons</taxon>
        <taxon>Gunneridae</taxon>
        <taxon>Pentapetalae</taxon>
        <taxon>rosids</taxon>
        <taxon>malvids</taxon>
        <taxon>Malvales</taxon>
        <taxon>Malvaceae</taxon>
        <taxon>Malvoideae</taxon>
        <taxon>Hibiscus</taxon>
    </lineage>
</organism>
<evidence type="ECO:0000313" key="2">
    <source>
        <dbReference type="EMBL" id="KAK8565364.1"/>
    </source>
</evidence>
<sequence length="229" mass="25276">MSKRLPCKPYFCLVLIMQGWWLIIMLWWTPWQSSTLLSYLFNYERYNAQISFPIDWSLFEALRVAYVYLDGKTRHTGLRSCYLFEKFSHQDCDGGSMAILDSLDADLSIAPGMQKLDSAGKQENSKADGSGIVWDFDRLGNLSFQLSGKKNTLIVAIDGTCAEAVGATGTSFLLNLVDPLSAAANSPISIGELVGENVDMAGELQGESLMHKTYAVCSCFCNLGSEIYG</sequence>
<feature type="transmembrane region" description="Helical" evidence="1">
    <location>
        <begin position="12"/>
        <end position="30"/>
    </location>
</feature>
<name>A0ABR2ETN2_9ROSI</name>
<evidence type="ECO:0000256" key="1">
    <source>
        <dbReference type="SAM" id="Phobius"/>
    </source>
</evidence>
<gene>
    <name evidence="2" type="ORF">V6N12_058927</name>
</gene>
<dbReference type="Proteomes" id="UP001472677">
    <property type="component" value="Unassembled WGS sequence"/>
</dbReference>
<protein>
    <submittedName>
        <fullName evidence="2">Uncharacterized protein</fullName>
    </submittedName>
</protein>
<keyword evidence="1" id="KW-0472">Membrane</keyword>
<proteinExistence type="predicted"/>
<comment type="caution">
    <text evidence="2">The sequence shown here is derived from an EMBL/GenBank/DDBJ whole genome shotgun (WGS) entry which is preliminary data.</text>
</comment>
<dbReference type="EMBL" id="JBBPBM010000010">
    <property type="protein sequence ID" value="KAK8565364.1"/>
    <property type="molecule type" value="Genomic_DNA"/>
</dbReference>
<reference evidence="2 3" key="1">
    <citation type="journal article" date="2024" name="G3 (Bethesda)">
        <title>Genome assembly of Hibiscus sabdariffa L. provides insights into metabolisms of medicinal natural products.</title>
        <authorList>
            <person name="Kim T."/>
        </authorList>
    </citation>
    <scope>NUCLEOTIDE SEQUENCE [LARGE SCALE GENOMIC DNA]</scope>
    <source>
        <strain evidence="2">TK-2024</strain>
        <tissue evidence="2">Old leaves</tissue>
    </source>
</reference>